<organismHost>
    <name type="scientific">Hoplobatrachus tigerinus</name>
    <name type="common">Indian bullfrog</name>
    <name type="synonym">Rana tigerina</name>
    <dbReference type="NCBI Taxonomy" id="103373"/>
</organismHost>
<proteinExistence type="predicted"/>
<feature type="region of interest" description="Disordered" evidence="1">
    <location>
        <begin position="22"/>
        <end position="45"/>
    </location>
</feature>
<protein>
    <submittedName>
        <fullName evidence="2">Uncharacterized protein</fullName>
    </submittedName>
</protein>
<name>Q2WEP4_RTRV</name>
<evidence type="ECO:0000256" key="1">
    <source>
        <dbReference type="SAM" id="MobiDB-lite"/>
    </source>
</evidence>
<dbReference type="EMBL" id="AF389451">
    <property type="protein sequence ID" value="ABB92347.1"/>
    <property type="molecule type" value="Genomic_DNA"/>
</dbReference>
<reference evidence="2 3" key="1">
    <citation type="journal article" date="2002" name="Virology">
        <title>Sequence analysis of the complete genome of an iridovirus isolated from the tiger frog.</title>
        <authorList>
            <person name="He J.G."/>
            <person name="Lu L."/>
            <person name="Deng M."/>
            <person name="He H.H."/>
            <person name="Weng S.P."/>
            <person name="Wang X.H."/>
            <person name="Zhou S.Y."/>
            <person name="Long Q.X."/>
            <person name="Wang X.Z."/>
            <person name="Chan S.M."/>
        </authorList>
    </citation>
    <scope>NUCLEOTIDE SEQUENCE [LARGE SCALE GENOMIC DNA]</scope>
</reference>
<evidence type="ECO:0000313" key="2">
    <source>
        <dbReference type="EMBL" id="ABB92347.1"/>
    </source>
</evidence>
<evidence type="ECO:0000313" key="3">
    <source>
        <dbReference type="Proteomes" id="UP000112308"/>
    </source>
</evidence>
<dbReference type="Proteomes" id="UP000112308">
    <property type="component" value="Segment"/>
</dbReference>
<accession>Q2WEP4</accession>
<sequence length="45" mass="4856">MCVSVCRLAYGNSVCVFLGSRSSLRPSGSLWTPVSPETRRSPPTI</sequence>
<organism evidence="2 3">
    <name type="scientific">Rana tigrina ranavirus</name>
    <dbReference type="NCBI Taxonomy" id="160691"/>
    <lineage>
        <taxon>Viruses</taxon>
        <taxon>Varidnaviria</taxon>
        <taxon>Bamfordvirae</taxon>
        <taxon>Nucleocytoviricota</taxon>
        <taxon>Megaviricetes</taxon>
        <taxon>Pimascovirales</taxon>
        <taxon>Pimascovirales incertae sedis</taxon>
        <taxon>Iridoviridae</taxon>
        <taxon>Alphairidovirinae</taxon>
        <taxon>Ranavirus</taxon>
        <taxon>Ranavirus rana1</taxon>
        <taxon>Frog virus 3</taxon>
    </lineage>
</organism>